<protein>
    <recommendedName>
        <fullName evidence="3">Alpha/beta hydrolase domain-containing protein</fullName>
    </recommendedName>
</protein>
<dbReference type="Proteomes" id="UP000198282">
    <property type="component" value="Unassembled WGS sequence"/>
</dbReference>
<keyword evidence="5" id="KW-1185">Reference proteome</keyword>
<feature type="region of interest" description="Disordered" evidence="1">
    <location>
        <begin position="1"/>
        <end position="22"/>
    </location>
</feature>
<feature type="compositionally biased region" description="Basic residues" evidence="1">
    <location>
        <begin position="13"/>
        <end position="22"/>
    </location>
</feature>
<dbReference type="Pfam" id="PF20091">
    <property type="entry name" value="Abhydrolase_10"/>
    <property type="match status" value="1"/>
</dbReference>
<evidence type="ECO:0000256" key="2">
    <source>
        <dbReference type="SAM" id="SignalP"/>
    </source>
</evidence>
<name>A0A239J3G9_9ACTN</name>
<proteinExistence type="predicted"/>
<evidence type="ECO:0000313" key="4">
    <source>
        <dbReference type="EMBL" id="SNS99813.1"/>
    </source>
</evidence>
<accession>A0A239J3G9</accession>
<evidence type="ECO:0000259" key="3">
    <source>
        <dbReference type="Pfam" id="PF20091"/>
    </source>
</evidence>
<sequence length="535" mass="56307">MTGLIEPSPVTGGRRRHPRRPSWRTAGVVVAVVALVAAGAGSASAAGASAASSKAAVPGTPTALPLGAPAASSNEAGFGASAASVKAGTPGAVDSPVVSGPVTGGTHGFPFTSSAVDLRSHGYAEQEYFFSGTAHTFTSEQPLTSDGRWKVQQGSPAPYQSRMVVRAPIDPKRFNGTVVVEWLNVTAGRDIDVDWDYGYNQLLRDGFAYVGVTAQTVGFNALTAWDPERYGSLSSPSDDYSYDIFSQAGQALRSTDPRGPLRGLRARHLIADGESQSAGRMTTYVNAVAPSAKVYDGYLIHSNGATGAILSGTLRPPTPTFLRTDLSRPVLNFETETDVLGHLPARQPDDRFHRLWEAAGTAHVDNDILVFMGYQSHRQTPQSIDPVCTSQRNTAPQSYLFDTAYAALRSWVVSGKLPPTAPRMQINAAGTDVARDSFGNGLGGIRLPQLEVPTATLTGVGNTAADANPTSAFCRLFGTTVPFDAATLAKLYPTHNAYVRAFTAATRKLAAQGFLLPDNERAALFAAEQAPVPAG</sequence>
<gene>
    <name evidence="4" type="ORF">SAMN05216276_102175</name>
</gene>
<evidence type="ECO:0000313" key="5">
    <source>
        <dbReference type="Proteomes" id="UP000198282"/>
    </source>
</evidence>
<dbReference type="ESTHER" id="9actn-a0a239j3g9">
    <property type="family name" value="Abhydrolase_10"/>
</dbReference>
<keyword evidence="2" id="KW-0732">Signal</keyword>
<dbReference type="EMBL" id="FZOD01000021">
    <property type="protein sequence ID" value="SNS99813.1"/>
    <property type="molecule type" value="Genomic_DNA"/>
</dbReference>
<organism evidence="4 5">
    <name type="scientific">Streptosporangium subroseum</name>
    <dbReference type="NCBI Taxonomy" id="106412"/>
    <lineage>
        <taxon>Bacteria</taxon>
        <taxon>Bacillati</taxon>
        <taxon>Actinomycetota</taxon>
        <taxon>Actinomycetes</taxon>
        <taxon>Streptosporangiales</taxon>
        <taxon>Streptosporangiaceae</taxon>
        <taxon>Streptosporangium</taxon>
    </lineage>
</organism>
<feature type="domain" description="Alpha/beta hydrolase" evidence="3">
    <location>
        <begin position="98"/>
        <end position="523"/>
    </location>
</feature>
<feature type="signal peptide" evidence="2">
    <location>
        <begin position="1"/>
        <end position="45"/>
    </location>
</feature>
<reference evidence="4 5" key="1">
    <citation type="submission" date="2017-06" db="EMBL/GenBank/DDBJ databases">
        <authorList>
            <person name="Kim H.J."/>
            <person name="Triplett B.A."/>
        </authorList>
    </citation>
    <scope>NUCLEOTIDE SEQUENCE [LARGE SCALE GENOMIC DNA]</scope>
    <source>
        <strain evidence="4 5">CGMCC 4.2132</strain>
    </source>
</reference>
<dbReference type="InterPro" id="IPR045394">
    <property type="entry name" value="Abhydrolase_dom"/>
</dbReference>
<evidence type="ECO:0000256" key="1">
    <source>
        <dbReference type="SAM" id="MobiDB-lite"/>
    </source>
</evidence>
<dbReference type="AlphaFoldDB" id="A0A239J3G9"/>
<feature type="chain" id="PRO_5012760276" description="Alpha/beta hydrolase domain-containing protein" evidence="2">
    <location>
        <begin position="46"/>
        <end position="535"/>
    </location>
</feature>